<reference evidence="2 3" key="1">
    <citation type="journal article" date="2019" name="G3 (Bethesda)">
        <title>Sequencing of a Wild Apple (Malus baccata) Genome Unravels the Differences Between Cultivated and Wild Apple Species Regarding Disease Resistance and Cold Tolerance.</title>
        <authorList>
            <person name="Chen X."/>
        </authorList>
    </citation>
    <scope>NUCLEOTIDE SEQUENCE [LARGE SCALE GENOMIC DNA]</scope>
    <source>
        <strain evidence="3">cv. Shandingzi</strain>
        <tissue evidence="2">Leaves</tissue>
    </source>
</reference>
<feature type="transmembrane region" description="Helical" evidence="1">
    <location>
        <begin position="85"/>
        <end position="106"/>
    </location>
</feature>
<evidence type="ECO:0000256" key="1">
    <source>
        <dbReference type="SAM" id="Phobius"/>
    </source>
</evidence>
<sequence>MAGREVREYTNLTDPKDKKWGKGKDKIDDEDITFQRMVAKVRAFFYLLFFFFLFFSFTIFTWVHRRLDGFKDTETFQYFDNLHDYWKLCFVSNFIFNYRICIFRFYSAQLLTSNFYYQSPKDYL</sequence>
<name>A0A540LA81_MALBA</name>
<dbReference type="PANTHER" id="PTHR37202:SF1">
    <property type="entry name" value="ANKYRIN REPEAT PROTEIN"/>
    <property type="match status" value="1"/>
</dbReference>
<gene>
    <name evidence="2" type="ORF">C1H46_031032</name>
</gene>
<feature type="transmembrane region" description="Helical" evidence="1">
    <location>
        <begin position="43"/>
        <end position="65"/>
    </location>
</feature>
<accession>A0A540LA81</accession>
<dbReference type="STRING" id="106549.A0A540LA81"/>
<comment type="caution">
    <text evidence="2">The sequence shown here is derived from an EMBL/GenBank/DDBJ whole genome shotgun (WGS) entry which is preliminary data.</text>
</comment>
<evidence type="ECO:0000313" key="2">
    <source>
        <dbReference type="EMBL" id="TQD83387.1"/>
    </source>
</evidence>
<keyword evidence="1" id="KW-0812">Transmembrane</keyword>
<dbReference type="PANTHER" id="PTHR37202">
    <property type="entry name" value="ANKYRIN REPEAT PROTEIN"/>
    <property type="match status" value="1"/>
</dbReference>
<keyword evidence="1" id="KW-0472">Membrane</keyword>
<dbReference type="Proteomes" id="UP000315295">
    <property type="component" value="Unassembled WGS sequence"/>
</dbReference>
<evidence type="ECO:0000313" key="3">
    <source>
        <dbReference type="Proteomes" id="UP000315295"/>
    </source>
</evidence>
<keyword evidence="3" id="KW-1185">Reference proteome</keyword>
<protein>
    <submittedName>
        <fullName evidence="2">Uncharacterized protein</fullName>
    </submittedName>
</protein>
<proteinExistence type="predicted"/>
<organism evidence="2 3">
    <name type="scientific">Malus baccata</name>
    <name type="common">Siberian crab apple</name>
    <name type="synonym">Pyrus baccata</name>
    <dbReference type="NCBI Taxonomy" id="106549"/>
    <lineage>
        <taxon>Eukaryota</taxon>
        <taxon>Viridiplantae</taxon>
        <taxon>Streptophyta</taxon>
        <taxon>Embryophyta</taxon>
        <taxon>Tracheophyta</taxon>
        <taxon>Spermatophyta</taxon>
        <taxon>Magnoliopsida</taxon>
        <taxon>eudicotyledons</taxon>
        <taxon>Gunneridae</taxon>
        <taxon>Pentapetalae</taxon>
        <taxon>rosids</taxon>
        <taxon>fabids</taxon>
        <taxon>Rosales</taxon>
        <taxon>Rosaceae</taxon>
        <taxon>Amygdaloideae</taxon>
        <taxon>Maleae</taxon>
        <taxon>Malus</taxon>
    </lineage>
</organism>
<dbReference type="EMBL" id="VIEB01000680">
    <property type="protein sequence ID" value="TQD83387.1"/>
    <property type="molecule type" value="Genomic_DNA"/>
</dbReference>
<keyword evidence="1" id="KW-1133">Transmembrane helix</keyword>
<dbReference type="AlphaFoldDB" id="A0A540LA81"/>